<sequence>MGISKRPLDATSSPMWSHLHLRRGGPSKGKWKASLRRVLVVRCQDRVPVTISMLPDDVLMDIFYFYVNSNVWRIATRGWHGLVHVCQRWRDIVFASPRRLNLQLEYTGRRPMSEILDVWPVLPVVISLTMYPSSKSYLDSCLRNIAATFESEHHNHICKIDLPRIPISHWERLAAAMQKLFPELTCLHMWVEEHTVTSLPDSFLGGSAPLLRRFSLGKCSFPGMLRLLLSSNHLVFLSLWDIPHSGYFSPQALVTTLSSMSRLETLRLQFKSPQYPTSPSQPPLTRSVLPALTRLVFQGVHEYLEDLLAQIEIPFLNKLVIIFFMSLDFVVPELHQLTRHAERFKTCNLAIVHTSYRAIKFEIFKGTQESPECSLEVRCKDSSSSATFVHHTG</sequence>
<evidence type="ECO:0000313" key="2">
    <source>
        <dbReference type="Proteomes" id="UP001207468"/>
    </source>
</evidence>
<reference evidence="1" key="1">
    <citation type="submission" date="2021-03" db="EMBL/GenBank/DDBJ databases">
        <title>Evolutionary priming and transition to the ectomycorrhizal habit in an iconic lineage of mushroom-forming fungi: is preadaptation a requirement?</title>
        <authorList>
            <consortium name="DOE Joint Genome Institute"/>
            <person name="Looney B.P."/>
            <person name="Miyauchi S."/>
            <person name="Morin E."/>
            <person name="Drula E."/>
            <person name="Courty P.E."/>
            <person name="Chicoki N."/>
            <person name="Fauchery L."/>
            <person name="Kohler A."/>
            <person name="Kuo A."/>
            <person name="LaButti K."/>
            <person name="Pangilinan J."/>
            <person name="Lipzen A."/>
            <person name="Riley R."/>
            <person name="Andreopoulos W."/>
            <person name="He G."/>
            <person name="Johnson J."/>
            <person name="Barry K.W."/>
            <person name="Grigoriev I.V."/>
            <person name="Nagy L."/>
            <person name="Hibbett D."/>
            <person name="Henrissat B."/>
            <person name="Matheny P.B."/>
            <person name="Labbe J."/>
            <person name="Martin A.F."/>
        </authorList>
    </citation>
    <scope>NUCLEOTIDE SEQUENCE</scope>
    <source>
        <strain evidence="1">BPL698</strain>
    </source>
</reference>
<dbReference type="EMBL" id="JAGFNK010000006">
    <property type="protein sequence ID" value="KAI9512745.1"/>
    <property type="molecule type" value="Genomic_DNA"/>
</dbReference>
<proteinExistence type="predicted"/>
<keyword evidence="2" id="KW-1185">Reference proteome</keyword>
<gene>
    <name evidence="1" type="ORF">F5148DRAFT_732472</name>
</gene>
<name>A0ACC0UN55_9AGAM</name>
<accession>A0ACC0UN55</accession>
<evidence type="ECO:0000313" key="1">
    <source>
        <dbReference type="EMBL" id="KAI9512745.1"/>
    </source>
</evidence>
<comment type="caution">
    <text evidence="1">The sequence shown here is derived from an EMBL/GenBank/DDBJ whole genome shotgun (WGS) entry which is preliminary data.</text>
</comment>
<protein>
    <submittedName>
        <fullName evidence="1">Uncharacterized protein</fullName>
    </submittedName>
</protein>
<organism evidence="1 2">
    <name type="scientific">Russula earlei</name>
    <dbReference type="NCBI Taxonomy" id="71964"/>
    <lineage>
        <taxon>Eukaryota</taxon>
        <taxon>Fungi</taxon>
        <taxon>Dikarya</taxon>
        <taxon>Basidiomycota</taxon>
        <taxon>Agaricomycotina</taxon>
        <taxon>Agaricomycetes</taxon>
        <taxon>Russulales</taxon>
        <taxon>Russulaceae</taxon>
        <taxon>Russula</taxon>
    </lineage>
</organism>
<dbReference type="Proteomes" id="UP001207468">
    <property type="component" value="Unassembled WGS sequence"/>
</dbReference>